<reference evidence="7 8" key="1">
    <citation type="submission" date="2020-03" db="EMBL/GenBank/DDBJ databases">
        <title>Sequencing the genomes of 1000 actinobacteria strains.</title>
        <authorList>
            <person name="Klenk H.-P."/>
        </authorList>
    </citation>
    <scope>NUCLEOTIDE SEQUENCE [LARGE SCALE GENOMIC DNA]</scope>
    <source>
        <strain evidence="7 8">DSM 45490</strain>
    </source>
</reference>
<feature type="transmembrane region" description="Helical" evidence="6">
    <location>
        <begin position="70"/>
        <end position="92"/>
    </location>
</feature>
<dbReference type="CDD" id="cd06173">
    <property type="entry name" value="MFS_MefA_like"/>
    <property type="match status" value="1"/>
</dbReference>
<dbReference type="InterPro" id="IPR036259">
    <property type="entry name" value="MFS_trans_sf"/>
</dbReference>
<sequence length="395" mass="41212">MTSRPQLLLPAAFITSLGNNIQLLGAALLLVRAQGSMLDVGWLFIAVAVPQAVLSPYFGRLADRFDRRRLWVLCDVFSAAAALALPIGLAVGASQQSLVYATNFALAVLAAQFTPASAALIRERVPTAQLRRFNAHYEIALQSGMLLSAGVGGVALQYFGPMPLFTFNAVTFVLSGVLVYFVGKGRLNATAAVVEGGTVLVRRLPLVPLAVLFGQGLVVVTVFNALLPVLLVGEWQRGPAVLGVVDALGGAGFLLAAAAYRRSAMRFGDLRLAIGGFLICSALLALQPLFGVPALMGFVLLGAFLFGQSRIATRSLLMTSVDASRVGHAFGIANGYGLAATVLVMLIAAVVTGHSDTRYGFATLAVISLLSAATAAATIARRTAPDQSTDVTVLI</sequence>
<keyword evidence="4 6" id="KW-1133">Transmembrane helix</keyword>
<evidence type="ECO:0000256" key="5">
    <source>
        <dbReference type="ARBA" id="ARBA00023136"/>
    </source>
</evidence>
<feature type="transmembrane region" description="Helical" evidence="6">
    <location>
        <begin position="359"/>
        <end position="380"/>
    </location>
</feature>
<evidence type="ECO:0000256" key="6">
    <source>
        <dbReference type="SAM" id="Phobius"/>
    </source>
</evidence>
<feature type="transmembrane region" description="Helical" evidence="6">
    <location>
        <begin position="42"/>
        <end position="58"/>
    </location>
</feature>
<evidence type="ECO:0008006" key="9">
    <source>
        <dbReference type="Google" id="ProtNLM"/>
    </source>
</evidence>
<keyword evidence="8" id="KW-1185">Reference proteome</keyword>
<comment type="subcellular location">
    <subcellularLocation>
        <location evidence="1">Cell membrane</location>
        <topology evidence="1">Multi-pass membrane protein</topology>
    </subcellularLocation>
</comment>
<evidence type="ECO:0000256" key="2">
    <source>
        <dbReference type="ARBA" id="ARBA00022475"/>
    </source>
</evidence>
<evidence type="ECO:0000256" key="3">
    <source>
        <dbReference type="ARBA" id="ARBA00022692"/>
    </source>
</evidence>
<feature type="transmembrane region" description="Helical" evidence="6">
    <location>
        <begin position="139"/>
        <end position="159"/>
    </location>
</feature>
<dbReference type="RefSeq" id="WP_167216390.1">
    <property type="nucleotide sequence ID" value="NZ_JAASRO010000001.1"/>
</dbReference>
<keyword evidence="5 6" id="KW-0472">Membrane</keyword>
<evidence type="ECO:0000256" key="1">
    <source>
        <dbReference type="ARBA" id="ARBA00004651"/>
    </source>
</evidence>
<dbReference type="GO" id="GO:0022857">
    <property type="term" value="F:transmembrane transporter activity"/>
    <property type="evidence" value="ECO:0007669"/>
    <property type="project" value="InterPro"/>
</dbReference>
<dbReference type="PANTHER" id="PTHR23513">
    <property type="entry name" value="INTEGRAL MEMBRANE EFFLUX PROTEIN-RELATED"/>
    <property type="match status" value="1"/>
</dbReference>
<feature type="transmembrane region" description="Helical" evidence="6">
    <location>
        <begin position="329"/>
        <end position="353"/>
    </location>
</feature>
<evidence type="ECO:0000256" key="4">
    <source>
        <dbReference type="ARBA" id="ARBA00022989"/>
    </source>
</evidence>
<dbReference type="SUPFAM" id="SSF103473">
    <property type="entry name" value="MFS general substrate transporter"/>
    <property type="match status" value="1"/>
</dbReference>
<feature type="transmembrane region" description="Helical" evidence="6">
    <location>
        <begin position="204"/>
        <end position="227"/>
    </location>
</feature>
<dbReference type="PANTHER" id="PTHR23513:SF11">
    <property type="entry name" value="STAPHYLOFERRIN A TRANSPORTER"/>
    <property type="match status" value="1"/>
</dbReference>
<dbReference type="InterPro" id="IPR011701">
    <property type="entry name" value="MFS"/>
</dbReference>
<name>A0A7X5VIA6_9ACTN</name>
<feature type="transmembrane region" description="Helical" evidence="6">
    <location>
        <begin position="296"/>
        <end position="317"/>
    </location>
</feature>
<dbReference type="AlphaFoldDB" id="A0A7X5VIA6"/>
<keyword evidence="2" id="KW-1003">Cell membrane</keyword>
<gene>
    <name evidence="7" type="ORF">BJY22_007425</name>
</gene>
<feature type="transmembrane region" description="Helical" evidence="6">
    <location>
        <begin position="239"/>
        <end position="260"/>
    </location>
</feature>
<dbReference type="GO" id="GO:0005886">
    <property type="term" value="C:plasma membrane"/>
    <property type="evidence" value="ECO:0007669"/>
    <property type="project" value="UniProtKB-SubCell"/>
</dbReference>
<evidence type="ECO:0000313" key="8">
    <source>
        <dbReference type="Proteomes" id="UP000555407"/>
    </source>
</evidence>
<dbReference type="EMBL" id="JAASRO010000001">
    <property type="protein sequence ID" value="NIK61708.1"/>
    <property type="molecule type" value="Genomic_DNA"/>
</dbReference>
<dbReference type="Pfam" id="PF07690">
    <property type="entry name" value="MFS_1"/>
    <property type="match status" value="1"/>
</dbReference>
<dbReference type="Proteomes" id="UP000555407">
    <property type="component" value="Unassembled WGS sequence"/>
</dbReference>
<dbReference type="Gene3D" id="1.20.1250.20">
    <property type="entry name" value="MFS general substrate transporter like domains"/>
    <property type="match status" value="1"/>
</dbReference>
<organism evidence="7 8">
    <name type="scientific">Kribbella shirazensis</name>
    <dbReference type="NCBI Taxonomy" id="1105143"/>
    <lineage>
        <taxon>Bacteria</taxon>
        <taxon>Bacillati</taxon>
        <taxon>Actinomycetota</taxon>
        <taxon>Actinomycetes</taxon>
        <taxon>Propionibacteriales</taxon>
        <taxon>Kribbellaceae</taxon>
        <taxon>Kribbella</taxon>
    </lineage>
</organism>
<proteinExistence type="predicted"/>
<accession>A0A7X5VIA6</accession>
<feature type="transmembrane region" description="Helical" evidence="6">
    <location>
        <begin position="272"/>
        <end position="290"/>
    </location>
</feature>
<feature type="transmembrane region" description="Helical" evidence="6">
    <location>
        <begin position="98"/>
        <end position="118"/>
    </location>
</feature>
<comment type="caution">
    <text evidence="7">The sequence shown here is derived from an EMBL/GenBank/DDBJ whole genome shotgun (WGS) entry which is preliminary data.</text>
</comment>
<keyword evidence="3 6" id="KW-0812">Transmembrane</keyword>
<evidence type="ECO:0000313" key="7">
    <source>
        <dbReference type="EMBL" id="NIK61708.1"/>
    </source>
</evidence>
<feature type="transmembrane region" description="Helical" evidence="6">
    <location>
        <begin position="165"/>
        <end position="183"/>
    </location>
</feature>
<protein>
    <recommendedName>
        <fullName evidence="9">MFS transporter</fullName>
    </recommendedName>
</protein>